<dbReference type="EMBL" id="CM045759">
    <property type="protein sequence ID" value="KAI8019120.1"/>
    <property type="molecule type" value="Genomic_DNA"/>
</dbReference>
<proteinExistence type="predicted"/>
<name>A0ACC0I0D0_9ERIC</name>
<protein>
    <submittedName>
        <fullName evidence="1">Protein CROWDED NUCLEI 1</fullName>
    </submittedName>
</protein>
<dbReference type="Proteomes" id="UP001060215">
    <property type="component" value="Chromosome 2"/>
</dbReference>
<accession>A0ACC0I0D0</accession>
<keyword evidence="2" id="KW-1185">Reference proteome</keyword>
<sequence>MFTPQRKVWSGWPLTPRSEKNGSGSGSGSDSDPNSNPRNGETASRGKGVALIESTTLPPMGLLGENGGTKKDAALDRETTVEKISKLENELFEYQYNMGLLLIEKKEWTSKHEELKQAVEETRDSLKREQVAHLIAMSEIEKREENLRKALGVEKQCVLDLEKAFLARCDRNMQKSSLHLIRSWLKLMHSSLALKRNLWRWNRLHAADAKLAEVSRKSAEIERKSHEVGARENAIRRERLSFNTEREVHENTLSKQREDLREWERKLQEGEERLAELRRLLNQREERANENDTIFNQKQNDLEEAQKKIDIANSTLKEKEDDISRRLANLAVKEKAPDVMRNGLETKEKELLALEEKLEARERVEIQKLLDEHKTILDAKKHEFELEMEQKSKVFDEDLKNKAVEVEKKEAEINHLEEKVAKREQAYEKKLEKFKEKEKDLESRSKALKEREKSIKVDEKKLENERKQMLVDNENLLNVKAELEKMQAEIEEHQLKISEERERLQITEEERSEFVRLQSELKLEIDKGRQQRELLLKEGKELKQEREKFEKEWEELDEKRAEIKKELEQVTVQKEKLEKLMRSEEERLENEKRVTQDYVQRELEALKLAKDSFAASMEHEKAVMAEKTQSDKTQMLHDFELQKRELETEMQKRQEEMENSLSERKKSFEEERERELNNINYLREVARREMEEMKVERLRTEKEKQEITANQKHLEEQRLEMQKDIDELVGLSGKLKDQREQFVKERERFIAFVEKHKSCKTCGEITCEFVASDLQSLHEIDNVEALPLPRLTNDYLKEAVQGNTVTSERQNNEISPGVIHSGSPISGGTMSWLRKCTSKIFTFSPGKKNELTGIEEQPIRLLSNEDEPESFGIATGSVDVHRIQSDNSIREVGASQDPSADDQSNINSQAQEIAEDSQQSDLKMGRRKPGRRGGRPRVNRTLSVKAVVADAKSILGDAFEQNGKAEDSAHMNEEGQEDSTLVNKGKARNARKRNRAHGSQNTVSEQDGDYSEGHSESVTAGGRKRRQKVAQAVRAPGEVRYNLRRPKIPVTVAANGALPDPSKGKERDGDDGRDMRDEISNSKAVAAPLIELVSENGGSTQFMQFETMADAQGGNEDNMDVMSEEVNGTPERTREYSNDECRDDDGDYDEDDEESEHPGEVSIGKKLWNFITT</sequence>
<evidence type="ECO:0000313" key="1">
    <source>
        <dbReference type="EMBL" id="KAI8019120.1"/>
    </source>
</evidence>
<evidence type="ECO:0000313" key="2">
    <source>
        <dbReference type="Proteomes" id="UP001060215"/>
    </source>
</evidence>
<reference evidence="1 2" key="1">
    <citation type="journal article" date="2022" name="Plant J.">
        <title>Chromosome-level genome of Camellia lanceoleosa provides a valuable resource for understanding genome evolution and self-incompatibility.</title>
        <authorList>
            <person name="Gong W."/>
            <person name="Xiao S."/>
            <person name="Wang L."/>
            <person name="Liao Z."/>
            <person name="Chang Y."/>
            <person name="Mo W."/>
            <person name="Hu G."/>
            <person name="Li W."/>
            <person name="Zhao G."/>
            <person name="Zhu H."/>
            <person name="Hu X."/>
            <person name="Ji K."/>
            <person name="Xiang X."/>
            <person name="Song Q."/>
            <person name="Yuan D."/>
            <person name="Jin S."/>
            <person name="Zhang L."/>
        </authorList>
    </citation>
    <scope>NUCLEOTIDE SEQUENCE [LARGE SCALE GENOMIC DNA]</scope>
    <source>
        <strain evidence="1">SQ_2022a</strain>
    </source>
</reference>
<comment type="caution">
    <text evidence="1">The sequence shown here is derived from an EMBL/GenBank/DDBJ whole genome shotgun (WGS) entry which is preliminary data.</text>
</comment>
<organism evidence="1 2">
    <name type="scientific">Camellia lanceoleosa</name>
    <dbReference type="NCBI Taxonomy" id="1840588"/>
    <lineage>
        <taxon>Eukaryota</taxon>
        <taxon>Viridiplantae</taxon>
        <taxon>Streptophyta</taxon>
        <taxon>Embryophyta</taxon>
        <taxon>Tracheophyta</taxon>
        <taxon>Spermatophyta</taxon>
        <taxon>Magnoliopsida</taxon>
        <taxon>eudicotyledons</taxon>
        <taxon>Gunneridae</taxon>
        <taxon>Pentapetalae</taxon>
        <taxon>asterids</taxon>
        <taxon>Ericales</taxon>
        <taxon>Theaceae</taxon>
        <taxon>Camellia</taxon>
    </lineage>
</organism>
<gene>
    <name evidence="1" type="ORF">LOK49_LG04G03308</name>
</gene>